<dbReference type="EMBL" id="CP041186">
    <property type="protein sequence ID" value="QDG51917.1"/>
    <property type="molecule type" value="Genomic_DNA"/>
</dbReference>
<evidence type="ECO:0000313" key="1">
    <source>
        <dbReference type="EMBL" id="QDG51917.1"/>
    </source>
</evidence>
<dbReference type="AlphaFoldDB" id="A0A4Y6PV95"/>
<protein>
    <submittedName>
        <fullName evidence="1">Uncharacterized protein</fullName>
    </submittedName>
</protein>
<name>A0A4Y6PV95_PERCE</name>
<proteinExistence type="predicted"/>
<organism evidence="1 2">
    <name type="scientific">Persicimonas caeni</name>
    <dbReference type="NCBI Taxonomy" id="2292766"/>
    <lineage>
        <taxon>Bacteria</taxon>
        <taxon>Deltaproteobacteria</taxon>
        <taxon>Bradymonadales</taxon>
        <taxon>Bradymonadaceae</taxon>
        <taxon>Persicimonas</taxon>
    </lineage>
</organism>
<reference evidence="1 2" key="1">
    <citation type="submission" date="2019-06" db="EMBL/GenBank/DDBJ databases">
        <title>Persicimonas caeni gen. nov., sp. nov., a predatory bacterium isolated from solar saltern.</title>
        <authorList>
            <person name="Wang S."/>
        </authorList>
    </citation>
    <scope>NUCLEOTIDE SEQUENCE [LARGE SCALE GENOMIC DNA]</scope>
    <source>
        <strain evidence="1 2">YN101</strain>
    </source>
</reference>
<sequence>MKHTKTMELLRPQTPAIYADWQRHFGHLMAELKAAGRRVVGHSRDPTVLELLDAFQRGDADPVGFGLVEHLYEFAAFHVPGSTGRTMAECAVDAAHLLPEEVRGQLSQLAASYWELFEVVGLTDSGALGLRRLHDNVSVELSALERDLPLMRHTVVACRRFDAGGFVAAPVPLMPEQEGLAQLVNQIECEQPGPFDTRADYMRYRGSALILAHAIRRHRDRLAGWRPMPEPNVSLVESELDADQWLRLDAAFELLESAVADSLTGVAPLVLSLPDGGVCSIARNGRWPALTLFESMQEQLEWQESGSASRFVRAWRARADELFGEDVELLESEGLQPEENGAVVAVGLAGGVWKDVDATQIDRLVGACRWVALQVQSGGELAA</sequence>
<keyword evidence="2" id="KW-1185">Reference proteome</keyword>
<accession>A0A5B8Y7D0</accession>
<dbReference type="OrthoDB" id="10011241at2"/>
<accession>A0A4Y6PV95</accession>
<gene>
    <name evidence="1" type="ORF">FIV42_14565</name>
</gene>
<evidence type="ECO:0000313" key="2">
    <source>
        <dbReference type="Proteomes" id="UP000315995"/>
    </source>
</evidence>
<dbReference type="Proteomes" id="UP000315995">
    <property type="component" value="Chromosome"/>
</dbReference>
<dbReference type="RefSeq" id="WP_141198395.1">
    <property type="nucleotide sequence ID" value="NZ_CP041186.1"/>
</dbReference>